<sequence>MNKPLPEKVKRIMVTAISSNNKRKRDLLKNDDDGGMMILREHSVVVNNKNHYCPDTSETGKFPLIISYNGGDTDSTAASDLSDSEDEANKKRGKNKNNERVVLRFSIMTSTTTGGNKVDAKAKPKTTLQNVFKAYAQHAKYNLQDLRFFINGSHHDTDSQLPVSNLKRNHNNNGTNDLGKTSSIGSSILVQVVRQGTSRKAAKKTKKCHI</sequence>
<gene>
    <name evidence="2" type="ORF">CYCCA115_LOCUS2941</name>
</gene>
<keyword evidence="3" id="KW-1185">Reference proteome</keyword>
<proteinExistence type="predicted"/>
<name>A0AAD2CEZ3_9STRA</name>
<protein>
    <recommendedName>
        <fullName evidence="4">Ubiquitin-like domain-containing protein</fullName>
    </recommendedName>
</protein>
<evidence type="ECO:0008006" key="4">
    <source>
        <dbReference type="Google" id="ProtNLM"/>
    </source>
</evidence>
<organism evidence="2 3">
    <name type="scientific">Cylindrotheca closterium</name>
    <dbReference type="NCBI Taxonomy" id="2856"/>
    <lineage>
        <taxon>Eukaryota</taxon>
        <taxon>Sar</taxon>
        <taxon>Stramenopiles</taxon>
        <taxon>Ochrophyta</taxon>
        <taxon>Bacillariophyta</taxon>
        <taxon>Bacillariophyceae</taxon>
        <taxon>Bacillariophycidae</taxon>
        <taxon>Bacillariales</taxon>
        <taxon>Bacillariaceae</taxon>
        <taxon>Cylindrotheca</taxon>
    </lineage>
</organism>
<dbReference type="AlphaFoldDB" id="A0AAD2CEZ3"/>
<evidence type="ECO:0000313" key="3">
    <source>
        <dbReference type="Proteomes" id="UP001295423"/>
    </source>
</evidence>
<evidence type="ECO:0000313" key="2">
    <source>
        <dbReference type="EMBL" id="CAJ1932647.1"/>
    </source>
</evidence>
<comment type="caution">
    <text evidence="2">The sequence shown here is derived from an EMBL/GenBank/DDBJ whole genome shotgun (WGS) entry which is preliminary data.</text>
</comment>
<dbReference type="EMBL" id="CAKOGP040000224">
    <property type="protein sequence ID" value="CAJ1932647.1"/>
    <property type="molecule type" value="Genomic_DNA"/>
</dbReference>
<accession>A0AAD2CEZ3</accession>
<reference evidence="2" key="1">
    <citation type="submission" date="2023-08" db="EMBL/GenBank/DDBJ databases">
        <authorList>
            <person name="Audoor S."/>
            <person name="Bilcke G."/>
        </authorList>
    </citation>
    <scope>NUCLEOTIDE SEQUENCE</scope>
</reference>
<evidence type="ECO:0000256" key="1">
    <source>
        <dbReference type="SAM" id="MobiDB-lite"/>
    </source>
</evidence>
<dbReference type="Gene3D" id="3.10.20.90">
    <property type="entry name" value="Phosphatidylinositol 3-kinase Catalytic Subunit, Chain A, domain 1"/>
    <property type="match status" value="1"/>
</dbReference>
<dbReference type="Proteomes" id="UP001295423">
    <property type="component" value="Unassembled WGS sequence"/>
</dbReference>
<feature type="region of interest" description="Disordered" evidence="1">
    <location>
        <begin position="76"/>
        <end position="97"/>
    </location>
</feature>